<dbReference type="Proteomes" id="UP000814385">
    <property type="component" value="Unassembled WGS sequence"/>
</dbReference>
<name>A0ABS9P353_9GAMM</name>
<keyword evidence="3" id="KW-0282">Flagellum</keyword>
<organism evidence="3 4">
    <name type="scientific">Billgrantia campisalis</name>
    <dbReference type="NCBI Taxonomy" id="74661"/>
    <lineage>
        <taxon>Bacteria</taxon>
        <taxon>Pseudomonadati</taxon>
        <taxon>Pseudomonadota</taxon>
        <taxon>Gammaproteobacteria</taxon>
        <taxon>Oceanospirillales</taxon>
        <taxon>Halomonadaceae</taxon>
        <taxon>Billgrantia</taxon>
    </lineage>
</organism>
<evidence type="ECO:0000313" key="3">
    <source>
        <dbReference type="EMBL" id="MCG6656218.1"/>
    </source>
</evidence>
<proteinExistence type="predicted"/>
<keyword evidence="3" id="KW-0966">Cell projection</keyword>
<feature type="compositionally biased region" description="Gly residues" evidence="1">
    <location>
        <begin position="240"/>
        <end position="253"/>
    </location>
</feature>
<dbReference type="EMBL" id="JABFUC010000001">
    <property type="protein sequence ID" value="MCG6656218.1"/>
    <property type="molecule type" value="Genomic_DNA"/>
</dbReference>
<evidence type="ECO:0000256" key="1">
    <source>
        <dbReference type="SAM" id="MobiDB-lite"/>
    </source>
</evidence>
<feature type="domain" description="Flagellar hook-length control protein-like C-terminal" evidence="2">
    <location>
        <begin position="406"/>
        <end position="471"/>
    </location>
</feature>
<dbReference type="RefSeq" id="WP_238974773.1">
    <property type="nucleotide sequence ID" value="NZ_JABFUC010000001.1"/>
</dbReference>
<protein>
    <submittedName>
        <fullName evidence="3">Flagellar hook-length control protein FliK</fullName>
    </submittedName>
</protein>
<feature type="region of interest" description="Disordered" evidence="1">
    <location>
        <begin position="25"/>
        <end position="92"/>
    </location>
</feature>
<evidence type="ECO:0000259" key="2">
    <source>
        <dbReference type="Pfam" id="PF02120"/>
    </source>
</evidence>
<feature type="region of interest" description="Disordered" evidence="1">
    <location>
        <begin position="190"/>
        <end position="276"/>
    </location>
</feature>
<reference evidence="3 4" key="1">
    <citation type="submission" date="2020-05" db="EMBL/GenBank/DDBJ databases">
        <title>Comparative genomic analysis of denitrifying bacteria from Halomonas genus.</title>
        <authorList>
            <person name="Wang L."/>
            <person name="Shao Z."/>
        </authorList>
    </citation>
    <scope>NUCLEOTIDE SEQUENCE [LARGE SCALE GENOMIC DNA]</scope>
    <source>
        <strain evidence="3 4">A4</strain>
    </source>
</reference>
<feature type="compositionally biased region" description="Low complexity" evidence="1">
    <location>
        <begin position="266"/>
        <end position="276"/>
    </location>
</feature>
<feature type="compositionally biased region" description="Low complexity" evidence="1">
    <location>
        <begin position="200"/>
        <end position="239"/>
    </location>
</feature>
<dbReference type="InterPro" id="IPR021136">
    <property type="entry name" value="Flagellar_hook_control-like_C"/>
</dbReference>
<comment type="caution">
    <text evidence="3">The sequence shown here is derived from an EMBL/GenBank/DDBJ whole genome shotgun (WGS) entry which is preliminary data.</text>
</comment>
<sequence>MSGITPLIDTLLHQVLGKRVDVPRARELNEPVRPVDAGEGPRALHSDSRLDGRRAASAPLTGTAPAGQRGDAADTRSAPADPARPHSFQTHFSPSARTIADLLVRFPAPPSVLSTSAPLMSAEEPPSATTLASRLQAGVRDSGLFYESHLSRWYRGEMSRQQLESEPQMWRTLRFTPAGAGLTERTSLRGAAAHGGGAPGAASHAGAAGQPGTAAAQPATSGAQLGAAGQPAGTAAAQPGGMGAPPGGVGQGGQPPPPAAAPPQPQGAASQAGAPMSGAASQAAGAYAATGALLPGSAEGAAARESGAAPLRSAAAQVSGAQVQAQAGEASSAREAADIAARARPAGAEPVHESLQGLVRHQLEMLVTPVLRWEGDVWSGIFMALMVQLPPSAQRDGGTGQEAEDEEAAQQDTWHSELQLRVPSLGDIRVALWLRGEDVRLELSVADERALATLRDGAPRLEGRLRAAGLASVIVEARPLREEGADGEIGA</sequence>
<feature type="compositionally biased region" description="Pro residues" evidence="1">
    <location>
        <begin position="254"/>
        <end position="265"/>
    </location>
</feature>
<dbReference type="Gene3D" id="3.30.750.140">
    <property type="match status" value="1"/>
</dbReference>
<evidence type="ECO:0000313" key="4">
    <source>
        <dbReference type="Proteomes" id="UP000814385"/>
    </source>
</evidence>
<keyword evidence="3" id="KW-0969">Cilium</keyword>
<keyword evidence="4" id="KW-1185">Reference proteome</keyword>
<feature type="compositionally biased region" description="Basic and acidic residues" evidence="1">
    <location>
        <begin position="42"/>
        <end position="54"/>
    </location>
</feature>
<gene>
    <name evidence="3" type="ORF">HOP52_00280</name>
</gene>
<accession>A0ABS9P353</accession>
<dbReference type="Pfam" id="PF02120">
    <property type="entry name" value="Flg_hook"/>
    <property type="match status" value="1"/>
</dbReference>
<feature type="region of interest" description="Disordered" evidence="1">
    <location>
        <begin position="392"/>
        <end position="412"/>
    </location>
</feature>
<dbReference type="InterPro" id="IPR038610">
    <property type="entry name" value="FliK-like_C_sf"/>
</dbReference>